<keyword evidence="2" id="KW-1185">Reference proteome</keyword>
<gene>
    <name evidence="1" type="ORF">DPMN_074434</name>
</gene>
<reference evidence="1" key="1">
    <citation type="journal article" date="2019" name="bioRxiv">
        <title>The Genome of the Zebra Mussel, Dreissena polymorpha: A Resource for Invasive Species Research.</title>
        <authorList>
            <person name="McCartney M.A."/>
            <person name="Auch B."/>
            <person name="Kono T."/>
            <person name="Mallez S."/>
            <person name="Zhang Y."/>
            <person name="Obille A."/>
            <person name="Becker A."/>
            <person name="Abrahante J.E."/>
            <person name="Garbe J."/>
            <person name="Badalamenti J.P."/>
            <person name="Herman A."/>
            <person name="Mangelson H."/>
            <person name="Liachko I."/>
            <person name="Sullivan S."/>
            <person name="Sone E.D."/>
            <person name="Koren S."/>
            <person name="Silverstein K.A.T."/>
            <person name="Beckman K.B."/>
            <person name="Gohl D.M."/>
        </authorList>
    </citation>
    <scope>NUCLEOTIDE SEQUENCE</scope>
    <source>
        <strain evidence="1">Duluth1</strain>
        <tissue evidence="1">Whole animal</tissue>
    </source>
</reference>
<reference evidence="1" key="2">
    <citation type="submission" date="2020-11" db="EMBL/GenBank/DDBJ databases">
        <authorList>
            <person name="McCartney M.A."/>
            <person name="Auch B."/>
            <person name="Kono T."/>
            <person name="Mallez S."/>
            <person name="Becker A."/>
            <person name="Gohl D.M."/>
            <person name="Silverstein K.A.T."/>
            <person name="Koren S."/>
            <person name="Bechman K.B."/>
            <person name="Herman A."/>
            <person name="Abrahante J.E."/>
            <person name="Garbe J."/>
        </authorList>
    </citation>
    <scope>NUCLEOTIDE SEQUENCE</scope>
    <source>
        <strain evidence="1">Duluth1</strain>
        <tissue evidence="1">Whole animal</tissue>
    </source>
</reference>
<sequence>MFEVLQPFRANKCSEKGQAVLQLSRSALSFTLQIAWSLSEVSPETAHEYLQRQQR</sequence>
<dbReference type="Proteomes" id="UP000828390">
    <property type="component" value="Unassembled WGS sequence"/>
</dbReference>
<dbReference type="EMBL" id="JAIWYP010000015">
    <property type="protein sequence ID" value="KAH3699478.1"/>
    <property type="molecule type" value="Genomic_DNA"/>
</dbReference>
<comment type="caution">
    <text evidence="1">The sequence shown here is derived from an EMBL/GenBank/DDBJ whole genome shotgun (WGS) entry which is preliminary data.</text>
</comment>
<accession>A0A9D3YJS2</accession>
<protein>
    <submittedName>
        <fullName evidence="1">Uncharacterized protein</fullName>
    </submittedName>
</protein>
<name>A0A9D3YJS2_DREPO</name>
<evidence type="ECO:0000313" key="1">
    <source>
        <dbReference type="EMBL" id="KAH3699478.1"/>
    </source>
</evidence>
<evidence type="ECO:0000313" key="2">
    <source>
        <dbReference type="Proteomes" id="UP000828390"/>
    </source>
</evidence>
<proteinExistence type="predicted"/>
<organism evidence="1 2">
    <name type="scientific">Dreissena polymorpha</name>
    <name type="common">Zebra mussel</name>
    <name type="synonym">Mytilus polymorpha</name>
    <dbReference type="NCBI Taxonomy" id="45954"/>
    <lineage>
        <taxon>Eukaryota</taxon>
        <taxon>Metazoa</taxon>
        <taxon>Spiralia</taxon>
        <taxon>Lophotrochozoa</taxon>
        <taxon>Mollusca</taxon>
        <taxon>Bivalvia</taxon>
        <taxon>Autobranchia</taxon>
        <taxon>Heteroconchia</taxon>
        <taxon>Euheterodonta</taxon>
        <taxon>Imparidentia</taxon>
        <taxon>Neoheterodontei</taxon>
        <taxon>Myida</taxon>
        <taxon>Dreissenoidea</taxon>
        <taxon>Dreissenidae</taxon>
        <taxon>Dreissena</taxon>
    </lineage>
</organism>
<dbReference type="AlphaFoldDB" id="A0A9D3YJS2"/>